<feature type="region of interest" description="Disordered" evidence="1">
    <location>
        <begin position="295"/>
        <end position="331"/>
    </location>
</feature>
<evidence type="ECO:0000313" key="4">
    <source>
        <dbReference type="EMBL" id="ORY01976.1"/>
    </source>
</evidence>
<dbReference type="Pfam" id="PF20684">
    <property type="entry name" value="Fung_rhodopsin"/>
    <property type="match status" value="1"/>
</dbReference>
<dbReference type="InterPro" id="IPR049326">
    <property type="entry name" value="Rhodopsin_dom_fungi"/>
</dbReference>
<organism evidence="4 5">
    <name type="scientific">Clohesyomyces aquaticus</name>
    <dbReference type="NCBI Taxonomy" id="1231657"/>
    <lineage>
        <taxon>Eukaryota</taxon>
        <taxon>Fungi</taxon>
        <taxon>Dikarya</taxon>
        <taxon>Ascomycota</taxon>
        <taxon>Pezizomycotina</taxon>
        <taxon>Dothideomycetes</taxon>
        <taxon>Pleosporomycetidae</taxon>
        <taxon>Pleosporales</taxon>
        <taxon>Lindgomycetaceae</taxon>
        <taxon>Clohesyomyces</taxon>
    </lineage>
</organism>
<feature type="transmembrane region" description="Helical" evidence="2">
    <location>
        <begin position="212"/>
        <end position="233"/>
    </location>
</feature>
<accession>A0A1Y1YVK0</accession>
<gene>
    <name evidence="4" type="ORF">BCR34DRAFT_618181</name>
</gene>
<dbReference type="AlphaFoldDB" id="A0A1Y1YVK0"/>
<dbReference type="EMBL" id="MCFA01000163">
    <property type="protein sequence ID" value="ORY01976.1"/>
    <property type="molecule type" value="Genomic_DNA"/>
</dbReference>
<feature type="transmembrane region" description="Helical" evidence="2">
    <location>
        <begin position="245"/>
        <end position="269"/>
    </location>
</feature>
<feature type="transmembrane region" description="Helical" evidence="2">
    <location>
        <begin position="175"/>
        <end position="200"/>
    </location>
</feature>
<keyword evidence="5" id="KW-1185">Reference proteome</keyword>
<keyword evidence="2" id="KW-0472">Membrane</keyword>
<evidence type="ECO:0000259" key="3">
    <source>
        <dbReference type="Pfam" id="PF20684"/>
    </source>
</evidence>
<feature type="transmembrane region" description="Helical" evidence="2">
    <location>
        <begin position="54"/>
        <end position="75"/>
    </location>
</feature>
<keyword evidence="2" id="KW-1133">Transmembrane helix</keyword>
<feature type="transmembrane region" description="Helical" evidence="2">
    <location>
        <begin position="99"/>
        <end position="122"/>
    </location>
</feature>
<evidence type="ECO:0000313" key="5">
    <source>
        <dbReference type="Proteomes" id="UP000193144"/>
    </source>
</evidence>
<dbReference type="PANTHER" id="PTHR38794">
    <property type="entry name" value="INTEGRAL MEMBRANE PROTEIN"/>
    <property type="match status" value="1"/>
</dbReference>
<dbReference type="PANTHER" id="PTHR38794:SF1">
    <property type="entry name" value="INTEGRAL MEMBRANE PROTEIN"/>
    <property type="match status" value="1"/>
</dbReference>
<sequence length="331" mass="36752">MVLLNRASEGIIVTESNKNPVIRVITWLLLAFTTLMVCFRLLTKLLLTARKYGVEEVLIMIAYVFALCQSITWTLPQSDALGQTSDNLSDKQLQDANKILYTGTLLYLMALTFAKLSICAGFHVLSPDAKHRRLTFSVGGAIAVWSITCTVAYAFRCGTRYTWTEHDKTCVNDLALMQFISITNILGDIGLLVLPVWIIFPLNMPLQSRIKIIGFFSSRILVVIAGIAQLYYLPLYYKPNFTLLAFPYFIVTQVVQFSSVSTACIAYLWPFLRSLRSGLLWANNPATNYGLSNVSGGSKPAVSSGLSGRKDKDTRNFVKITPESALSSQEA</sequence>
<dbReference type="OrthoDB" id="3918601at2759"/>
<evidence type="ECO:0000256" key="2">
    <source>
        <dbReference type="SAM" id="Phobius"/>
    </source>
</evidence>
<reference evidence="4 5" key="1">
    <citation type="submission" date="2016-07" db="EMBL/GenBank/DDBJ databases">
        <title>Pervasive Adenine N6-methylation of Active Genes in Fungi.</title>
        <authorList>
            <consortium name="DOE Joint Genome Institute"/>
            <person name="Mondo S.J."/>
            <person name="Dannebaum R.O."/>
            <person name="Kuo R.C."/>
            <person name="Labutti K."/>
            <person name="Haridas S."/>
            <person name="Kuo A."/>
            <person name="Salamov A."/>
            <person name="Ahrendt S.R."/>
            <person name="Lipzen A."/>
            <person name="Sullivan W."/>
            <person name="Andreopoulos W.B."/>
            <person name="Clum A."/>
            <person name="Lindquist E."/>
            <person name="Daum C."/>
            <person name="Ramamoorthy G.K."/>
            <person name="Gryganskyi A."/>
            <person name="Culley D."/>
            <person name="Magnuson J.K."/>
            <person name="James T.Y."/>
            <person name="O'Malley M.A."/>
            <person name="Stajich J.E."/>
            <person name="Spatafora J.W."/>
            <person name="Visel A."/>
            <person name="Grigoriev I.V."/>
        </authorList>
    </citation>
    <scope>NUCLEOTIDE SEQUENCE [LARGE SCALE GENOMIC DNA]</scope>
    <source>
        <strain evidence="4 5">CBS 115471</strain>
    </source>
</reference>
<dbReference type="Proteomes" id="UP000193144">
    <property type="component" value="Unassembled WGS sequence"/>
</dbReference>
<feature type="transmembrane region" description="Helical" evidence="2">
    <location>
        <begin position="20"/>
        <end position="42"/>
    </location>
</feature>
<feature type="domain" description="Rhodopsin" evidence="3">
    <location>
        <begin position="40"/>
        <end position="273"/>
    </location>
</feature>
<name>A0A1Y1YVK0_9PLEO</name>
<comment type="caution">
    <text evidence="4">The sequence shown here is derived from an EMBL/GenBank/DDBJ whole genome shotgun (WGS) entry which is preliminary data.</text>
</comment>
<evidence type="ECO:0000256" key="1">
    <source>
        <dbReference type="SAM" id="MobiDB-lite"/>
    </source>
</evidence>
<proteinExistence type="predicted"/>
<keyword evidence="2" id="KW-0812">Transmembrane</keyword>
<protein>
    <recommendedName>
        <fullName evidence="3">Rhodopsin domain-containing protein</fullName>
    </recommendedName>
</protein>
<feature type="transmembrane region" description="Helical" evidence="2">
    <location>
        <begin position="134"/>
        <end position="155"/>
    </location>
</feature>